<evidence type="ECO:0000313" key="3">
    <source>
        <dbReference type="Proteomes" id="UP000067448"/>
    </source>
</evidence>
<keyword evidence="1" id="KW-1133">Transmembrane helix</keyword>
<dbReference type="EMBL" id="BCMM01000030">
    <property type="protein sequence ID" value="GAQ65432.1"/>
    <property type="molecule type" value="Genomic_DNA"/>
</dbReference>
<gene>
    <name evidence="2" type="ORF">SsS58_05841</name>
</gene>
<protein>
    <submittedName>
        <fullName evidence="2">Uncharacterized protein</fullName>
    </submittedName>
</protein>
<proteinExistence type="predicted"/>
<dbReference type="AlphaFoldDB" id="A0A100JTK3"/>
<evidence type="ECO:0000313" key="2">
    <source>
        <dbReference type="EMBL" id="GAQ65432.1"/>
    </source>
</evidence>
<feature type="transmembrane region" description="Helical" evidence="1">
    <location>
        <begin position="12"/>
        <end position="35"/>
    </location>
</feature>
<reference evidence="3" key="3">
    <citation type="submission" date="2016-02" db="EMBL/GenBank/DDBJ databases">
        <title>Draft genome of pathogenic Streptomyces sp. in Japan.</title>
        <authorList>
            <person name="Tomihama T."/>
            <person name="Ikenaga M."/>
            <person name="Sakai M."/>
            <person name="Okubo T."/>
            <person name="Ikeda S."/>
        </authorList>
    </citation>
    <scope>NUCLEOTIDE SEQUENCE [LARGE SCALE GENOMIC DNA]</scope>
    <source>
        <strain evidence="3">S58</strain>
    </source>
</reference>
<dbReference type="RefSeq" id="WP_059082788.1">
    <property type="nucleotide sequence ID" value="NZ_BCMM01000030.1"/>
</dbReference>
<organism evidence="2 3">
    <name type="scientific">Streptomyces scabiei</name>
    <dbReference type="NCBI Taxonomy" id="1930"/>
    <lineage>
        <taxon>Bacteria</taxon>
        <taxon>Bacillati</taxon>
        <taxon>Actinomycetota</taxon>
        <taxon>Actinomycetes</taxon>
        <taxon>Kitasatosporales</taxon>
        <taxon>Streptomycetaceae</taxon>
        <taxon>Streptomyces</taxon>
    </lineage>
</organism>
<comment type="caution">
    <text evidence="2">The sequence shown here is derived from an EMBL/GenBank/DDBJ whole genome shotgun (WGS) entry which is preliminary data.</text>
</comment>
<dbReference type="Proteomes" id="UP000067448">
    <property type="component" value="Unassembled WGS sequence"/>
</dbReference>
<keyword evidence="1" id="KW-0812">Transmembrane</keyword>
<keyword evidence="1" id="KW-0472">Membrane</keyword>
<evidence type="ECO:0000256" key="1">
    <source>
        <dbReference type="SAM" id="Phobius"/>
    </source>
</evidence>
<feature type="transmembrane region" description="Helical" evidence="1">
    <location>
        <begin position="88"/>
        <end position="107"/>
    </location>
</feature>
<reference evidence="3" key="1">
    <citation type="submission" date="2015-11" db="EMBL/GenBank/DDBJ databases">
        <authorList>
            <consortium name="Cross-ministerial Strategic Innovation Promotion Program (SIP) consortium"/>
            <person name="Tomihama T."/>
            <person name="Ikenaga M."/>
            <person name="Sakai M."/>
            <person name="Okubo T."/>
            <person name="Ikeda S."/>
        </authorList>
    </citation>
    <scope>NUCLEOTIDE SEQUENCE [LARGE SCALE GENOMIC DNA]</scope>
    <source>
        <strain evidence="3">S58</strain>
    </source>
</reference>
<dbReference type="OrthoDB" id="4336821at2"/>
<reference evidence="2 3" key="2">
    <citation type="journal article" date="2016" name="Genome Announc.">
        <title>Draft Genome Sequences of Streptomyces scabiei S58, Streptomyces turgidiscabies T45, and Streptomyces acidiscabies a10, the Pathogens of Potato Common Scab, Isolated in Japan.</title>
        <authorList>
            <person name="Tomihama T."/>
            <person name="Nishi Y."/>
            <person name="Sakai M."/>
            <person name="Ikenaga M."/>
            <person name="Okubo T."/>
            <person name="Ikeda S."/>
        </authorList>
    </citation>
    <scope>NUCLEOTIDE SEQUENCE [LARGE SCALE GENOMIC DNA]</scope>
    <source>
        <strain evidence="2 3">S58</strain>
    </source>
</reference>
<name>A0A100JTK3_STRSC</name>
<accession>A0A100JTK3</accession>
<sequence length="116" mass="11996">MTTSSWDRSRRVAAAVSVLTVIAVVAGAVILALGVGLPDAWWPQTGQAFAADARPVHHDPCALIVGPAKAYCERGATTAAGRQDTAGAAWRLVPAGAGVAALVVWRLRSAAGQRRR</sequence>